<sequence>MALITSTLLWPPQRLRPFAGWRRKETPPPRWTQSEDFCLTLAPCPLWRSTQRGGMDVVLVSSLLGALVLQVAPSEETLKVSVWPPGSKVFLGESVLLLCTVESGSGFQWSFNWSEPAANPDPRHRVSGDSYFIAAVTREDAGAYRCRADGRRSGAPSVALLAPPAVLSVSGRPPPSLLTPSSRQLFRGEVFTVRCPPAWKLKTKGSKEEEERTLTTSPRSPAGGAVAADDPGERVLAAAGGGLYWCEGAGGRSDAVHIAVSDGGVVLQTPAVPVVEGDKVVLRCRYRAAAGGGTTFFRNGVEVVTFGSSGSDAGVNVRMENVRMENVRMENVAMENVTMENAAMENAAMENAAMENVTMENVTMENVTRVDEGFYKCATRDGSMESPESWLSVRPGPGLNSTSTDGAGEPWKWILVSCGLSLLLVPLLVCLVRHRCRRRLPSSRQKLQGAELPATKPDASEVQWDLSWMEMSDLLDEHSLSGTQRSQS</sequence>
<dbReference type="PANTHER" id="PTHR11481:SF64">
    <property type="entry name" value="FC RECEPTOR-LIKE PROTEIN 4"/>
    <property type="match status" value="1"/>
</dbReference>
<evidence type="ECO:0000256" key="1">
    <source>
        <dbReference type="ARBA" id="ARBA00022729"/>
    </source>
</evidence>
<organism evidence="6 7">
    <name type="scientific">Gasterosteus aculeatus aculeatus</name>
    <name type="common">three-spined stickleback</name>
    <dbReference type="NCBI Taxonomy" id="481459"/>
    <lineage>
        <taxon>Eukaryota</taxon>
        <taxon>Metazoa</taxon>
        <taxon>Chordata</taxon>
        <taxon>Craniata</taxon>
        <taxon>Vertebrata</taxon>
        <taxon>Euteleostomi</taxon>
        <taxon>Actinopterygii</taxon>
        <taxon>Neopterygii</taxon>
        <taxon>Teleostei</taxon>
        <taxon>Neoteleostei</taxon>
        <taxon>Acanthomorphata</taxon>
        <taxon>Eupercaria</taxon>
        <taxon>Perciformes</taxon>
        <taxon>Cottioidei</taxon>
        <taxon>Gasterosteales</taxon>
        <taxon>Gasterosteidae</taxon>
        <taxon>Gasterosteus</taxon>
    </lineage>
</organism>
<reference evidence="6 7" key="1">
    <citation type="journal article" date="2021" name="G3 (Bethesda)">
        <title>Improved contiguity of the threespine stickleback genome using long-read sequencing.</title>
        <authorList>
            <person name="Nath S."/>
            <person name="Shaw D.E."/>
            <person name="White M.A."/>
        </authorList>
    </citation>
    <scope>NUCLEOTIDE SEQUENCE [LARGE SCALE GENOMIC DNA]</scope>
    <source>
        <strain evidence="6 7">Lake Benthic</strain>
    </source>
</reference>
<evidence type="ECO:0000259" key="5">
    <source>
        <dbReference type="PROSITE" id="PS50835"/>
    </source>
</evidence>
<dbReference type="Ensembl" id="ENSGACT00000079595.1">
    <property type="protein sequence ID" value="ENSGACP00000037037.1"/>
    <property type="gene ID" value="ENSGACG00000024827.1"/>
</dbReference>
<reference evidence="6" key="3">
    <citation type="submission" date="2025-09" db="UniProtKB">
        <authorList>
            <consortium name="Ensembl"/>
        </authorList>
    </citation>
    <scope>IDENTIFICATION</scope>
</reference>
<dbReference type="SUPFAM" id="SSF48726">
    <property type="entry name" value="Immunoglobulin"/>
    <property type="match status" value="1"/>
</dbReference>
<dbReference type="Proteomes" id="UP000007635">
    <property type="component" value="Chromosome VIII"/>
</dbReference>
<feature type="domain" description="Ig-like" evidence="5">
    <location>
        <begin position="73"/>
        <end position="162"/>
    </location>
</feature>
<keyword evidence="1" id="KW-0732">Signal</keyword>
<dbReference type="GO" id="GO:0004888">
    <property type="term" value="F:transmembrane signaling receptor activity"/>
    <property type="evidence" value="ECO:0007669"/>
    <property type="project" value="TreeGrafter"/>
</dbReference>
<evidence type="ECO:0000256" key="4">
    <source>
        <dbReference type="SAM" id="Phobius"/>
    </source>
</evidence>
<accession>A0AAQ4PED6</accession>
<protein>
    <recommendedName>
        <fullName evidence="5">Ig-like domain-containing protein</fullName>
    </recommendedName>
</protein>
<dbReference type="InterPro" id="IPR036179">
    <property type="entry name" value="Ig-like_dom_sf"/>
</dbReference>
<evidence type="ECO:0000313" key="6">
    <source>
        <dbReference type="Ensembl" id="ENSGACP00000037037.1"/>
    </source>
</evidence>
<dbReference type="GO" id="GO:0009897">
    <property type="term" value="C:external side of plasma membrane"/>
    <property type="evidence" value="ECO:0007669"/>
    <property type="project" value="TreeGrafter"/>
</dbReference>
<dbReference type="InterPro" id="IPR007110">
    <property type="entry name" value="Ig-like_dom"/>
</dbReference>
<dbReference type="PROSITE" id="PS50835">
    <property type="entry name" value="IG_LIKE"/>
    <property type="match status" value="1"/>
</dbReference>
<evidence type="ECO:0000256" key="3">
    <source>
        <dbReference type="SAM" id="MobiDB-lite"/>
    </source>
</evidence>
<feature type="transmembrane region" description="Helical" evidence="4">
    <location>
        <begin position="411"/>
        <end position="432"/>
    </location>
</feature>
<dbReference type="GO" id="GO:0006955">
    <property type="term" value="P:immune response"/>
    <property type="evidence" value="ECO:0007669"/>
    <property type="project" value="TreeGrafter"/>
</dbReference>
<dbReference type="Gene3D" id="2.60.40.10">
    <property type="entry name" value="Immunoglobulins"/>
    <property type="match status" value="2"/>
</dbReference>
<evidence type="ECO:0000256" key="2">
    <source>
        <dbReference type="ARBA" id="ARBA00023157"/>
    </source>
</evidence>
<keyword evidence="7" id="KW-1185">Reference proteome</keyword>
<dbReference type="Pfam" id="PF13927">
    <property type="entry name" value="Ig_3"/>
    <property type="match status" value="1"/>
</dbReference>
<feature type="region of interest" description="Disordered" evidence="3">
    <location>
        <begin position="202"/>
        <end position="228"/>
    </location>
</feature>
<keyword evidence="4" id="KW-0812">Transmembrane</keyword>
<dbReference type="InterPro" id="IPR013783">
    <property type="entry name" value="Ig-like_fold"/>
</dbReference>
<dbReference type="SUPFAM" id="SSF141571">
    <property type="entry name" value="Pentapeptide repeat-like"/>
    <property type="match status" value="1"/>
</dbReference>
<keyword evidence="4" id="KW-1133">Transmembrane helix</keyword>
<dbReference type="GeneTree" id="ENSGT00940000177341"/>
<reference evidence="6" key="2">
    <citation type="submission" date="2025-08" db="UniProtKB">
        <authorList>
            <consortium name="Ensembl"/>
        </authorList>
    </citation>
    <scope>IDENTIFICATION</scope>
</reference>
<keyword evidence="2" id="KW-1015">Disulfide bond</keyword>
<keyword evidence="4" id="KW-0472">Membrane</keyword>
<dbReference type="InterPro" id="IPR003599">
    <property type="entry name" value="Ig_sub"/>
</dbReference>
<dbReference type="PANTHER" id="PTHR11481">
    <property type="entry name" value="IMMUNOGLOBULIN FC RECEPTOR"/>
    <property type="match status" value="1"/>
</dbReference>
<proteinExistence type="predicted"/>
<dbReference type="SMART" id="SM00409">
    <property type="entry name" value="IG"/>
    <property type="match status" value="2"/>
</dbReference>
<dbReference type="GO" id="GO:0007166">
    <property type="term" value="P:cell surface receptor signaling pathway"/>
    <property type="evidence" value="ECO:0007669"/>
    <property type="project" value="TreeGrafter"/>
</dbReference>
<name>A0AAQ4PED6_GASAC</name>
<dbReference type="InterPro" id="IPR050488">
    <property type="entry name" value="Ig_Fc_receptor"/>
</dbReference>
<evidence type="ECO:0000313" key="7">
    <source>
        <dbReference type="Proteomes" id="UP000007635"/>
    </source>
</evidence>
<dbReference type="AlphaFoldDB" id="A0AAQ4PED6"/>